<reference evidence="2 3" key="1">
    <citation type="submission" date="2018-02" db="EMBL/GenBank/DDBJ databases">
        <title>Solimicrobium silvestre gen. nov., sp. nov., isolated from alpine forest soil.</title>
        <authorList>
            <person name="Margesin R."/>
            <person name="Albuquerque L."/>
            <person name="Zhang D.-C."/>
            <person name="Froufe H.J.C."/>
            <person name="Severino R."/>
            <person name="Roxo I."/>
            <person name="Egas C."/>
            <person name="Da Costa M.S."/>
        </authorList>
    </citation>
    <scope>NUCLEOTIDE SEQUENCE [LARGE SCALE GENOMIC DNA]</scope>
    <source>
        <strain evidence="2 3">S20-91</strain>
    </source>
</reference>
<keyword evidence="3" id="KW-1185">Reference proteome</keyword>
<sequence>MTLGMFVTAFAFYCMFTAIPKYRNSKYFRIMLLAIIIVFTLAISLSPKEIDLIYRLMLGFGYGLMIVIFGIYVAKQRNKKG</sequence>
<dbReference type="AlphaFoldDB" id="A0A2S9GYP4"/>
<organism evidence="2 3">
    <name type="scientific">Solimicrobium silvestre</name>
    <dbReference type="NCBI Taxonomy" id="2099400"/>
    <lineage>
        <taxon>Bacteria</taxon>
        <taxon>Pseudomonadati</taxon>
        <taxon>Pseudomonadota</taxon>
        <taxon>Betaproteobacteria</taxon>
        <taxon>Burkholderiales</taxon>
        <taxon>Oxalobacteraceae</taxon>
        <taxon>Solimicrobium</taxon>
    </lineage>
</organism>
<evidence type="ECO:0000313" key="3">
    <source>
        <dbReference type="Proteomes" id="UP000237839"/>
    </source>
</evidence>
<accession>A0A2S9GYP4</accession>
<dbReference type="RefSeq" id="WP_105532327.1">
    <property type="nucleotide sequence ID" value="NZ_PUGF01000011.1"/>
</dbReference>
<keyword evidence="1" id="KW-1133">Transmembrane helix</keyword>
<dbReference type="OrthoDB" id="9990283at2"/>
<keyword evidence="1" id="KW-0812">Transmembrane</keyword>
<feature type="transmembrane region" description="Helical" evidence="1">
    <location>
        <begin position="52"/>
        <end position="74"/>
    </location>
</feature>
<protein>
    <submittedName>
        <fullName evidence="2">Uncharacterized protein</fullName>
    </submittedName>
</protein>
<evidence type="ECO:0000313" key="2">
    <source>
        <dbReference type="EMBL" id="PRC92847.1"/>
    </source>
</evidence>
<keyword evidence="1" id="KW-0472">Membrane</keyword>
<feature type="transmembrane region" description="Helical" evidence="1">
    <location>
        <begin position="27"/>
        <end position="46"/>
    </location>
</feature>
<evidence type="ECO:0000256" key="1">
    <source>
        <dbReference type="SAM" id="Phobius"/>
    </source>
</evidence>
<gene>
    <name evidence="2" type="ORF">S2091_2577</name>
</gene>
<dbReference type="Proteomes" id="UP000237839">
    <property type="component" value="Unassembled WGS sequence"/>
</dbReference>
<dbReference type="EMBL" id="PUGF01000011">
    <property type="protein sequence ID" value="PRC92847.1"/>
    <property type="molecule type" value="Genomic_DNA"/>
</dbReference>
<proteinExistence type="predicted"/>
<name>A0A2S9GYP4_9BURK</name>
<comment type="caution">
    <text evidence="2">The sequence shown here is derived from an EMBL/GenBank/DDBJ whole genome shotgun (WGS) entry which is preliminary data.</text>
</comment>